<dbReference type="EMBL" id="JBHSMZ010000006">
    <property type="protein sequence ID" value="MFC5549027.1"/>
    <property type="molecule type" value="Genomic_DNA"/>
</dbReference>
<keyword evidence="3" id="KW-1185">Reference proteome</keyword>
<evidence type="ECO:0000313" key="2">
    <source>
        <dbReference type="EMBL" id="MFC5549027.1"/>
    </source>
</evidence>
<dbReference type="Proteomes" id="UP001596086">
    <property type="component" value="Unassembled WGS sequence"/>
</dbReference>
<dbReference type="RefSeq" id="WP_379770492.1">
    <property type="nucleotide sequence ID" value="NZ_JBHSMZ010000006.1"/>
</dbReference>
<feature type="region of interest" description="Disordered" evidence="1">
    <location>
        <begin position="147"/>
        <end position="172"/>
    </location>
</feature>
<dbReference type="InterPro" id="IPR021735">
    <property type="entry name" value="DUF3306"/>
</dbReference>
<comment type="caution">
    <text evidence="2">The sequence shown here is derived from an EMBL/GenBank/DDBJ whole genome shotgun (WGS) entry which is preliminary data.</text>
</comment>
<proteinExistence type="predicted"/>
<feature type="compositionally biased region" description="Low complexity" evidence="1">
    <location>
        <begin position="162"/>
        <end position="172"/>
    </location>
</feature>
<accession>A0ABW0RW93</accession>
<reference evidence="3" key="1">
    <citation type="journal article" date="2019" name="Int. J. Syst. Evol. Microbiol.">
        <title>The Global Catalogue of Microorganisms (GCM) 10K type strain sequencing project: providing services to taxonomists for standard genome sequencing and annotation.</title>
        <authorList>
            <consortium name="The Broad Institute Genomics Platform"/>
            <consortium name="The Broad Institute Genome Sequencing Center for Infectious Disease"/>
            <person name="Wu L."/>
            <person name="Ma J."/>
        </authorList>
    </citation>
    <scope>NUCLEOTIDE SEQUENCE [LARGE SCALE GENOMIC DNA]</scope>
    <source>
        <strain evidence="3">CGMCC 4.5798</strain>
    </source>
</reference>
<sequence>MADEGFLRRWARRKNEVREGRAPAPEPVAEAPLNAAAFAAPAAEPVQAPLESAAEPRPLPAERPLPTMDDVAALKADSDFSGFVARGVDQAVRRSALKKLFADPHFNVMDRLDVYIDDYNKPSPMSEAMLASLNHAKSTFMTMVEDEPAVPETTAEAKAEPQPEQPPEQETQ</sequence>
<gene>
    <name evidence="2" type="ORF">ACFPO9_10910</name>
</gene>
<feature type="compositionally biased region" description="Low complexity" evidence="1">
    <location>
        <begin position="27"/>
        <end position="56"/>
    </location>
</feature>
<evidence type="ECO:0000313" key="3">
    <source>
        <dbReference type="Proteomes" id="UP001596086"/>
    </source>
</evidence>
<organism evidence="2 3">
    <name type="scientific">Massilia aerilata</name>
    <dbReference type="NCBI Taxonomy" id="453817"/>
    <lineage>
        <taxon>Bacteria</taxon>
        <taxon>Pseudomonadati</taxon>
        <taxon>Pseudomonadota</taxon>
        <taxon>Betaproteobacteria</taxon>
        <taxon>Burkholderiales</taxon>
        <taxon>Oxalobacteraceae</taxon>
        <taxon>Telluria group</taxon>
        <taxon>Massilia</taxon>
    </lineage>
</organism>
<dbReference type="Pfam" id="PF11748">
    <property type="entry name" value="DUF3306"/>
    <property type="match status" value="1"/>
</dbReference>
<protein>
    <submittedName>
        <fullName evidence="2">DUF3306 domain-containing protein</fullName>
    </submittedName>
</protein>
<name>A0ABW0RW93_9BURK</name>
<feature type="region of interest" description="Disordered" evidence="1">
    <location>
        <begin position="1"/>
        <end position="65"/>
    </location>
</feature>
<evidence type="ECO:0000256" key="1">
    <source>
        <dbReference type="SAM" id="MobiDB-lite"/>
    </source>
</evidence>